<dbReference type="InterPro" id="IPR000792">
    <property type="entry name" value="Tscrpt_reg_LuxR_C"/>
</dbReference>
<evidence type="ECO:0000256" key="6">
    <source>
        <dbReference type="ARBA" id="ARBA00023163"/>
    </source>
</evidence>
<gene>
    <name evidence="8 10" type="primary">malT</name>
    <name evidence="10" type="ORF">GCM10007938_06230</name>
</gene>
<keyword evidence="5 8" id="KW-0010">Activator</keyword>
<keyword evidence="11" id="KW-1185">Reference proteome</keyword>
<feature type="domain" description="HTH luxR-type" evidence="9">
    <location>
        <begin position="832"/>
        <end position="897"/>
    </location>
</feature>
<proteinExistence type="inferred from homology"/>
<dbReference type="EMBL" id="BSPW01000014">
    <property type="protein sequence ID" value="GLT16846.1"/>
    <property type="molecule type" value="Genomic_DNA"/>
</dbReference>
<protein>
    <recommendedName>
        <fullName evidence="8">HTH-type transcriptional regulator MalT</fullName>
    </recommendedName>
    <alternativeName>
        <fullName evidence="8">ATP-dependent transcriptional activator MalT</fullName>
    </alternativeName>
</protein>
<keyword evidence="1 8" id="KW-0547">Nucleotide-binding</keyword>
<dbReference type="HAMAP" id="MF_01247">
    <property type="entry name" value="HTH_type_MalT"/>
    <property type="match status" value="1"/>
</dbReference>
<evidence type="ECO:0000256" key="1">
    <source>
        <dbReference type="ARBA" id="ARBA00022741"/>
    </source>
</evidence>
<dbReference type="Pfam" id="PF17874">
    <property type="entry name" value="TPR_MalT"/>
    <property type="match status" value="1"/>
</dbReference>
<dbReference type="SUPFAM" id="SSF46894">
    <property type="entry name" value="C-terminal effector domain of the bipartite response regulators"/>
    <property type="match status" value="1"/>
</dbReference>
<evidence type="ECO:0000313" key="11">
    <source>
        <dbReference type="Proteomes" id="UP001157138"/>
    </source>
</evidence>
<dbReference type="CDD" id="cd06170">
    <property type="entry name" value="LuxR_C_like"/>
    <property type="match status" value="1"/>
</dbReference>
<dbReference type="PROSITE" id="PS50043">
    <property type="entry name" value="HTH_LUXR_2"/>
    <property type="match status" value="1"/>
</dbReference>
<dbReference type="Pfam" id="PF00196">
    <property type="entry name" value="GerE"/>
    <property type="match status" value="1"/>
</dbReference>
<dbReference type="InterPro" id="IPR023768">
    <property type="entry name" value="Tscrpt_reg_HTH_MalT"/>
</dbReference>
<dbReference type="InterPro" id="IPR011990">
    <property type="entry name" value="TPR-like_helical_dom_sf"/>
</dbReference>
<evidence type="ECO:0000256" key="4">
    <source>
        <dbReference type="ARBA" id="ARBA00023125"/>
    </source>
</evidence>
<dbReference type="InterPro" id="IPR059106">
    <property type="entry name" value="WHD_MalT"/>
</dbReference>
<dbReference type="Gene3D" id="1.25.40.10">
    <property type="entry name" value="Tetratricopeptide repeat domain"/>
    <property type="match status" value="1"/>
</dbReference>
<keyword evidence="6 8" id="KW-0804">Transcription</keyword>
<comment type="function">
    <text evidence="8">Positively regulates the transcription of the maltose regulon whose gene products are responsible for uptake and catabolism of malto-oligosaccharides. Specifically binds to the promoter region of its target genes, recognizing a short DNA motif called the MalT box.</text>
</comment>
<sequence>MWIPSKLTRPGRLHHSIIRPRVLDLLQNAPCYKLILFRSPAGYGKTTMASQWLADKPNVGWYNIDESDNDTFRFVNYLLRALNKTTHNACSTSQKLAEKRQFSSLDSLFSQICAELVHCHHQCYLVLDDYHLISNNDIHESLRFFIKHIPDNLTLVVTSRATPPLGTANLRVRDLMIEVDHESLAFDCEETTRFFSSRVSGKIDNTTVSHLRDYVEGWPSALQLIALQAQHQHKSLAQSLESYTQFNHSHLWDYLVEEVFEQLDSETRQFLLQCSVLDHFNDVLACELTQRKDALNIIESLNRYGLFIHPLEGEQNWFRFHNLFAEFLTHQRAALIPHQEEDLHQAAAQAWLKLSSPHQALYHIQKASNLILTAEIVCQYGWDMFNRGELQTLEDAIESLTPELLYSEPKLFMLQAWLAQSQHRYNDVGDLLSVAKEKMEAFNVSLSTKQMGELNALRAQVAINQNEPEKALELAELALGQLDSSVYRSRIVATSVIGEVNHVLGHLSRALPMMQQTEKLARQYQVYHQALWAMLQQSEILIAQGYVQAAFEVQENAFKLVEEHQLHQVPMHEFLLRLRAQVFWCWNRLDEAEECSYKGLTVLGDASQNKHLHCYSMLARISIARGELDKANKFIDHIIHLLQQSTYHFDWTANASLSLILFWQARNDKESMQHWLQTASRPEKACNHFTQLQWRNIARTQINLGLLDEAADSLDFLQQQANINHLVTDKNRNLIIETVLATTQHDEEKAKLLLKQALELTNQTGILGNFLVEGTRISSVLDKLVNSNELSELVRHRALQLLKEISNTQRSRSVHFDEEFVDQLIRHPSVPELVRTSPLTQREWQVLGLIYSGFSNEQIAQDLDVAGTTIKTHIRNLYQKLAITNRKEAVTTAENLLQLMGQ</sequence>
<evidence type="ECO:0000256" key="3">
    <source>
        <dbReference type="ARBA" id="ARBA00023015"/>
    </source>
</evidence>
<accession>A0ABQ6EVX9</accession>
<dbReference type="NCBIfam" id="NF003420">
    <property type="entry name" value="PRK04841.1"/>
    <property type="match status" value="1"/>
</dbReference>
<dbReference type="Gene3D" id="1.10.10.10">
    <property type="entry name" value="Winged helix-like DNA-binding domain superfamily/Winged helix DNA-binding domain"/>
    <property type="match status" value="1"/>
</dbReference>
<evidence type="ECO:0000256" key="2">
    <source>
        <dbReference type="ARBA" id="ARBA00022840"/>
    </source>
</evidence>
<comment type="subunit">
    <text evidence="8">Monomer in solution. Oligomerizes to an active state in the presence of the positive effectors ATP and maltotriose.</text>
</comment>
<evidence type="ECO:0000259" key="9">
    <source>
        <dbReference type="PROSITE" id="PS50043"/>
    </source>
</evidence>
<dbReference type="InterPro" id="IPR016032">
    <property type="entry name" value="Sig_transdc_resp-reg_C-effctor"/>
</dbReference>
<comment type="similarity">
    <text evidence="8">Belongs to the MalT family.</text>
</comment>
<dbReference type="SUPFAM" id="SSF48452">
    <property type="entry name" value="TPR-like"/>
    <property type="match status" value="1"/>
</dbReference>
<evidence type="ECO:0000256" key="5">
    <source>
        <dbReference type="ARBA" id="ARBA00023159"/>
    </source>
</evidence>
<dbReference type="InterPro" id="IPR041617">
    <property type="entry name" value="TPR_MalT"/>
</dbReference>
<comment type="caution">
    <text evidence="10">The sequence shown here is derived from an EMBL/GenBank/DDBJ whole genome shotgun (WGS) entry which is preliminary data.</text>
</comment>
<keyword evidence="7 8" id="KW-0119">Carbohydrate metabolism</keyword>
<keyword evidence="4 8" id="KW-0238">DNA-binding</keyword>
<dbReference type="InterPro" id="IPR036388">
    <property type="entry name" value="WH-like_DNA-bd_sf"/>
</dbReference>
<dbReference type="PROSITE" id="PS00622">
    <property type="entry name" value="HTH_LUXR_1"/>
    <property type="match status" value="1"/>
</dbReference>
<dbReference type="PANTHER" id="PTHR44688:SF16">
    <property type="entry name" value="DNA-BINDING TRANSCRIPTIONAL ACTIVATOR DEVR_DOSR"/>
    <property type="match status" value="1"/>
</dbReference>
<dbReference type="RefSeq" id="WP_284190773.1">
    <property type="nucleotide sequence ID" value="NZ_BSPW01000014.1"/>
</dbReference>
<feature type="binding site" evidence="8">
    <location>
        <begin position="39"/>
        <end position="46"/>
    </location>
    <ligand>
        <name>ATP</name>
        <dbReference type="ChEBI" id="CHEBI:30616"/>
    </ligand>
</feature>
<dbReference type="SUPFAM" id="SSF52540">
    <property type="entry name" value="P-loop containing nucleoside triphosphate hydrolases"/>
    <property type="match status" value="1"/>
</dbReference>
<dbReference type="PANTHER" id="PTHR44688">
    <property type="entry name" value="DNA-BINDING TRANSCRIPTIONAL ACTIVATOR DEVR_DOSR"/>
    <property type="match status" value="1"/>
</dbReference>
<evidence type="ECO:0000256" key="8">
    <source>
        <dbReference type="HAMAP-Rule" id="MF_01247"/>
    </source>
</evidence>
<dbReference type="Gene3D" id="3.40.50.300">
    <property type="entry name" value="P-loop containing nucleotide triphosphate hydrolases"/>
    <property type="match status" value="1"/>
</dbReference>
<reference evidence="11" key="1">
    <citation type="journal article" date="2019" name="Int. J. Syst. Evol. Microbiol.">
        <title>The Global Catalogue of Microorganisms (GCM) 10K type strain sequencing project: providing services to taxonomists for standard genome sequencing and annotation.</title>
        <authorList>
            <consortium name="The Broad Institute Genomics Platform"/>
            <consortium name="The Broad Institute Genome Sequencing Center for Infectious Disease"/>
            <person name="Wu L."/>
            <person name="Ma J."/>
        </authorList>
    </citation>
    <scope>NUCLEOTIDE SEQUENCE [LARGE SCALE GENOMIC DNA]</scope>
    <source>
        <strain evidence="11">NBRC 108723</strain>
    </source>
</reference>
<evidence type="ECO:0000313" key="10">
    <source>
        <dbReference type="EMBL" id="GLT16846.1"/>
    </source>
</evidence>
<dbReference type="InterPro" id="IPR027417">
    <property type="entry name" value="P-loop_NTPase"/>
</dbReference>
<name>A0ABQ6EVX9_9VIBR</name>
<comment type="activity regulation">
    <text evidence="8">Activated by ATP and maltotriose, which are both required for DNA binding.</text>
</comment>
<evidence type="ECO:0000256" key="7">
    <source>
        <dbReference type="ARBA" id="ARBA00023277"/>
    </source>
</evidence>
<dbReference type="Pfam" id="PF25873">
    <property type="entry name" value="WHD_MalT"/>
    <property type="match status" value="1"/>
</dbReference>
<dbReference type="SMART" id="SM00421">
    <property type="entry name" value="HTH_LUXR"/>
    <property type="match status" value="1"/>
</dbReference>
<keyword evidence="2 8" id="KW-0067">ATP-binding</keyword>
<organism evidence="10 11">
    <name type="scientific">Vibrio zhanjiangensis</name>
    <dbReference type="NCBI Taxonomy" id="1046128"/>
    <lineage>
        <taxon>Bacteria</taxon>
        <taxon>Pseudomonadati</taxon>
        <taxon>Pseudomonadota</taxon>
        <taxon>Gammaproteobacteria</taxon>
        <taxon>Vibrionales</taxon>
        <taxon>Vibrionaceae</taxon>
        <taxon>Vibrio</taxon>
    </lineage>
</organism>
<keyword evidence="3 8" id="KW-0805">Transcription regulation</keyword>
<dbReference type="PRINTS" id="PR00038">
    <property type="entry name" value="HTHLUXR"/>
</dbReference>
<dbReference type="Proteomes" id="UP001157138">
    <property type="component" value="Unassembled WGS sequence"/>
</dbReference>